<organism evidence="3 4">
    <name type="scientific">Candidatus Roizmanbacteria bacterium GW2011_GWB1_40_7</name>
    <dbReference type="NCBI Taxonomy" id="1618482"/>
    <lineage>
        <taxon>Bacteria</taxon>
        <taxon>Candidatus Roizmaniibacteriota</taxon>
    </lineage>
</organism>
<protein>
    <recommendedName>
        <fullName evidence="2">DUF5673 domain-containing protein</fullName>
    </recommendedName>
</protein>
<evidence type="ECO:0000313" key="3">
    <source>
        <dbReference type="EMBL" id="KKR71516.1"/>
    </source>
</evidence>
<keyword evidence="1" id="KW-0472">Membrane</keyword>
<gene>
    <name evidence="3" type="ORF">UU14_C0026G0026</name>
</gene>
<dbReference type="Proteomes" id="UP000034664">
    <property type="component" value="Unassembled WGS sequence"/>
</dbReference>
<dbReference type="AlphaFoldDB" id="A0A0G0T9M6"/>
<accession>A0A0G0T9M6</accession>
<comment type="caution">
    <text evidence="3">The sequence shown here is derived from an EMBL/GenBank/DDBJ whole genome shotgun (WGS) entry which is preliminary data.</text>
</comment>
<proteinExistence type="predicted"/>
<evidence type="ECO:0000313" key="4">
    <source>
        <dbReference type="Proteomes" id="UP000034664"/>
    </source>
</evidence>
<name>A0A0G0T9M6_9BACT</name>
<keyword evidence="1" id="KW-0812">Transmembrane</keyword>
<evidence type="ECO:0000256" key="1">
    <source>
        <dbReference type="SAM" id="Phobius"/>
    </source>
</evidence>
<dbReference type="EMBL" id="LBZM01000026">
    <property type="protein sequence ID" value="KKR71516.1"/>
    <property type="molecule type" value="Genomic_DNA"/>
</dbReference>
<feature type="transmembrane region" description="Helical" evidence="1">
    <location>
        <begin position="29"/>
        <end position="47"/>
    </location>
</feature>
<evidence type="ECO:0000259" key="2">
    <source>
        <dbReference type="Pfam" id="PF18923"/>
    </source>
</evidence>
<sequence>MKPKKEKINHDELFAWEAPTRPFKKRDRTFFQTVISLAFLLVVISLFLREWLLIGSILAIVFLSYVLAAVPPPVMSNKITTKGIWVGDTFFKFSEILQYWFEKQLENTVLVLLTQFGTEVNVVIPTDKKEEIDTVLRDRLVFREKPLKNFIEKIGDWLRKSVPLEETSHSQNTKHTS</sequence>
<feature type="transmembrane region" description="Helical" evidence="1">
    <location>
        <begin position="53"/>
        <end position="70"/>
    </location>
</feature>
<dbReference type="Pfam" id="PF18923">
    <property type="entry name" value="DUF5673"/>
    <property type="match status" value="1"/>
</dbReference>
<feature type="domain" description="DUF5673" evidence="2">
    <location>
        <begin position="78"/>
        <end position="138"/>
    </location>
</feature>
<reference evidence="3 4" key="1">
    <citation type="journal article" date="2015" name="Nature">
        <title>rRNA introns, odd ribosomes, and small enigmatic genomes across a large radiation of phyla.</title>
        <authorList>
            <person name="Brown C.T."/>
            <person name="Hug L.A."/>
            <person name="Thomas B.C."/>
            <person name="Sharon I."/>
            <person name="Castelle C.J."/>
            <person name="Singh A."/>
            <person name="Wilkins M.J."/>
            <person name="Williams K.H."/>
            <person name="Banfield J.F."/>
        </authorList>
    </citation>
    <scope>NUCLEOTIDE SEQUENCE [LARGE SCALE GENOMIC DNA]</scope>
</reference>
<dbReference type="InterPro" id="IPR043730">
    <property type="entry name" value="DUF5673"/>
</dbReference>
<keyword evidence="1" id="KW-1133">Transmembrane helix</keyword>